<feature type="non-terminal residue" evidence="1">
    <location>
        <position position="1"/>
    </location>
</feature>
<sequence length="82" mass="9217">EDGLLQSPTTPVSAGGFASLKDMIVQQNTHARDETGRWRLHRLIQKLAKVRRSTKPIMLGTARIMSYQDLVEARAKRAEKDA</sequence>
<protein>
    <submittedName>
        <fullName evidence="1">Uncharacterized protein</fullName>
    </submittedName>
</protein>
<evidence type="ECO:0000313" key="1">
    <source>
        <dbReference type="EMBL" id="PVH94210.1"/>
    </source>
</evidence>
<proteinExistence type="predicted"/>
<dbReference type="EMBL" id="KZ805545">
    <property type="protein sequence ID" value="PVH94210.1"/>
    <property type="molecule type" value="Genomic_DNA"/>
</dbReference>
<dbReference type="Proteomes" id="UP000244855">
    <property type="component" value="Unassembled WGS sequence"/>
</dbReference>
<evidence type="ECO:0000313" key="2">
    <source>
        <dbReference type="Proteomes" id="UP000244855"/>
    </source>
</evidence>
<gene>
    <name evidence="1" type="ORF">DM02DRAFT_477113</name>
</gene>
<organism evidence="1 2">
    <name type="scientific">Periconia macrospinosa</name>
    <dbReference type="NCBI Taxonomy" id="97972"/>
    <lineage>
        <taxon>Eukaryota</taxon>
        <taxon>Fungi</taxon>
        <taxon>Dikarya</taxon>
        <taxon>Ascomycota</taxon>
        <taxon>Pezizomycotina</taxon>
        <taxon>Dothideomycetes</taxon>
        <taxon>Pleosporomycetidae</taxon>
        <taxon>Pleosporales</taxon>
        <taxon>Massarineae</taxon>
        <taxon>Periconiaceae</taxon>
        <taxon>Periconia</taxon>
    </lineage>
</organism>
<keyword evidence="2" id="KW-1185">Reference proteome</keyword>
<accession>A0A2V1D7Y4</accession>
<name>A0A2V1D7Y4_9PLEO</name>
<reference evidence="1 2" key="1">
    <citation type="journal article" date="2018" name="Sci. Rep.">
        <title>Comparative genomics provides insights into the lifestyle and reveals functional heterogeneity of dark septate endophytic fungi.</title>
        <authorList>
            <person name="Knapp D.G."/>
            <person name="Nemeth J.B."/>
            <person name="Barry K."/>
            <person name="Hainaut M."/>
            <person name="Henrissat B."/>
            <person name="Johnson J."/>
            <person name="Kuo A."/>
            <person name="Lim J.H.P."/>
            <person name="Lipzen A."/>
            <person name="Nolan M."/>
            <person name="Ohm R.A."/>
            <person name="Tamas L."/>
            <person name="Grigoriev I.V."/>
            <person name="Spatafora J.W."/>
            <person name="Nagy L.G."/>
            <person name="Kovacs G.M."/>
        </authorList>
    </citation>
    <scope>NUCLEOTIDE SEQUENCE [LARGE SCALE GENOMIC DNA]</scope>
    <source>
        <strain evidence="1 2">DSE2036</strain>
    </source>
</reference>
<feature type="non-terminal residue" evidence="1">
    <location>
        <position position="82"/>
    </location>
</feature>
<dbReference type="OrthoDB" id="4357141at2759"/>
<dbReference type="AlphaFoldDB" id="A0A2V1D7Y4"/>